<dbReference type="EMBL" id="DTHO01000061">
    <property type="protein sequence ID" value="HGG99922.1"/>
    <property type="molecule type" value="Genomic_DNA"/>
</dbReference>
<dbReference type="AlphaFoldDB" id="A0A7C4AK40"/>
<organism evidence="2">
    <name type="scientific">Thermodesulfovibrio aggregans</name>
    <dbReference type="NCBI Taxonomy" id="86166"/>
    <lineage>
        <taxon>Bacteria</taxon>
        <taxon>Pseudomonadati</taxon>
        <taxon>Nitrospirota</taxon>
        <taxon>Thermodesulfovibrionia</taxon>
        <taxon>Thermodesulfovibrionales</taxon>
        <taxon>Thermodesulfovibrionaceae</taxon>
        <taxon>Thermodesulfovibrio</taxon>
    </lineage>
</organism>
<sequence length="278" mass="32931">MSFQLKIFIIFAISVVLIFSVINFITINFFTQQQRYEKEILSQLPYYIKAYEEESYINERFKKYSKTILIWEVLFILFLSYLFYKILNIISKKEKEQEEFLRFLFFVLSHKIGNFLSTLNTNLEILRLKQESRVIDRLQTSCNILSEEITKTIETVKKLPAFRKTLKEINLKEILMKTIPNFETRKKIILSLKDSFINANEEIVETILFLIIDNAFKYSKSKIHIKIFKKCLALRNDFAELGKGSGVGLQIVDYLAKKSGYTVKYRAKGEHFLLILKF</sequence>
<evidence type="ECO:0000313" key="2">
    <source>
        <dbReference type="EMBL" id="HGG99922.1"/>
    </source>
</evidence>
<evidence type="ECO:0000256" key="1">
    <source>
        <dbReference type="SAM" id="Phobius"/>
    </source>
</evidence>
<accession>A0A7C4AK40</accession>
<keyword evidence="1" id="KW-0812">Transmembrane</keyword>
<keyword evidence="1" id="KW-1133">Transmembrane helix</keyword>
<keyword evidence="1" id="KW-0472">Membrane</keyword>
<feature type="transmembrane region" description="Helical" evidence="1">
    <location>
        <begin position="68"/>
        <end position="87"/>
    </location>
</feature>
<evidence type="ECO:0008006" key="3">
    <source>
        <dbReference type="Google" id="ProtNLM"/>
    </source>
</evidence>
<feature type="transmembrane region" description="Helical" evidence="1">
    <location>
        <begin position="7"/>
        <end position="30"/>
    </location>
</feature>
<name>A0A7C4AK40_9BACT</name>
<reference evidence="2" key="1">
    <citation type="journal article" date="2020" name="mSystems">
        <title>Genome- and Community-Level Interaction Insights into Carbon Utilization and Element Cycling Functions of Hydrothermarchaeota in Hydrothermal Sediment.</title>
        <authorList>
            <person name="Zhou Z."/>
            <person name="Liu Y."/>
            <person name="Xu W."/>
            <person name="Pan J."/>
            <person name="Luo Z.H."/>
            <person name="Li M."/>
        </authorList>
    </citation>
    <scope>NUCLEOTIDE SEQUENCE [LARGE SCALE GENOMIC DNA]</scope>
    <source>
        <strain evidence="2">SpSt-788</strain>
    </source>
</reference>
<proteinExistence type="predicted"/>
<comment type="caution">
    <text evidence="2">The sequence shown here is derived from an EMBL/GenBank/DDBJ whole genome shotgun (WGS) entry which is preliminary data.</text>
</comment>
<dbReference type="SUPFAM" id="SSF55874">
    <property type="entry name" value="ATPase domain of HSP90 chaperone/DNA topoisomerase II/histidine kinase"/>
    <property type="match status" value="1"/>
</dbReference>
<gene>
    <name evidence="2" type="ORF">ENV75_05700</name>
</gene>
<protein>
    <recommendedName>
        <fullName evidence="3">GHKL domain-containing protein</fullName>
    </recommendedName>
</protein>
<dbReference type="InterPro" id="IPR036890">
    <property type="entry name" value="HATPase_C_sf"/>
</dbReference>